<dbReference type="FunCoup" id="A0A804LBJ7">
    <property type="interactions" value="1962"/>
</dbReference>
<dbReference type="InterPro" id="IPR007608">
    <property type="entry name" value="Senescence_reg_S40"/>
</dbReference>
<evidence type="ECO:0000256" key="1">
    <source>
        <dbReference type="ARBA" id="ARBA00034773"/>
    </source>
</evidence>
<reference evidence="3" key="1">
    <citation type="submission" date="2021-03" db="EMBL/GenBank/DDBJ databases">
        <authorList>
            <consortium name="Genoscope - CEA"/>
            <person name="William W."/>
        </authorList>
    </citation>
    <scope>NUCLEOTIDE SEQUENCE</scope>
    <source>
        <strain evidence="3">Doubled-haploid Pahang</strain>
    </source>
</reference>
<name>A0A804LBJ7_MUSAM</name>
<sequence length="230" mass="24402">MEGLRHQRSPGSDRFLGLFSPPPPDQPAGVELHESDVLWTSLDPAPSLPETAKPSPSSFLSRSSRGAPRGLRDRSFGILAALPEDDGGCVPAAAPPLLQRKPSISSSSNSPSSSTTTAARMIPAIPRAKPEYSLSVPVGKVHRPQSLPINVPVVPRRTTGLGVEGADGADDGGGDEHEMMMPPHEIVARTHGRGSRMTTFSVLEGAGRTLKGRDLRRVRDAVLRQTGFVD</sequence>
<dbReference type="GO" id="GO:0010150">
    <property type="term" value="P:leaf senescence"/>
    <property type="evidence" value="ECO:0007669"/>
    <property type="project" value="UniProtKB-ARBA"/>
</dbReference>
<keyword evidence="5" id="KW-1185">Reference proteome</keyword>
<dbReference type="OrthoDB" id="684536at2759"/>
<reference evidence="4" key="2">
    <citation type="submission" date="2021-05" db="UniProtKB">
        <authorList>
            <consortium name="EnsemblPlants"/>
        </authorList>
    </citation>
    <scope>IDENTIFICATION</scope>
    <source>
        <strain evidence="4">subsp. malaccensis</strain>
    </source>
</reference>
<evidence type="ECO:0000313" key="5">
    <source>
        <dbReference type="Proteomes" id="UP000012960"/>
    </source>
</evidence>
<dbReference type="Proteomes" id="UP000012960">
    <property type="component" value="Unplaced"/>
</dbReference>
<feature type="region of interest" description="Disordered" evidence="2">
    <location>
        <begin position="1"/>
        <end position="72"/>
    </location>
</feature>
<dbReference type="PANTHER" id="PTHR33083">
    <property type="entry name" value="EXPRESSED PROTEIN"/>
    <property type="match status" value="1"/>
</dbReference>
<dbReference type="OMA" id="FTHAPHE"/>
<dbReference type="Pfam" id="PF04520">
    <property type="entry name" value="Senescence_reg"/>
    <property type="match status" value="1"/>
</dbReference>
<dbReference type="PANTHER" id="PTHR33083:SF116">
    <property type="entry name" value="OS04G0413900 PROTEIN"/>
    <property type="match status" value="1"/>
</dbReference>
<gene>
    <name evidence="3" type="ORF">GSMUA_00590.1</name>
</gene>
<dbReference type="AlphaFoldDB" id="A0A804LBJ7"/>
<organism evidence="4 5">
    <name type="scientific">Musa acuminata subsp. malaccensis</name>
    <name type="common">Wild banana</name>
    <name type="synonym">Musa malaccensis</name>
    <dbReference type="NCBI Taxonomy" id="214687"/>
    <lineage>
        <taxon>Eukaryota</taxon>
        <taxon>Viridiplantae</taxon>
        <taxon>Streptophyta</taxon>
        <taxon>Embryophyta</taxon>
        <taxon>Tracheophyta</taxon>
        <taxon>Spermatophyta</taxon>
        <taxon>Magnoliopsida</taxon>
        <taxon>Liliopsida</taxon>
        <taxon>Zingiberales</taxon>
        <taxon>Musaceae</taxon>
        <taxon>Musa</taxon>
    </lineage>
</organism>
<proteinExistence type="inferred from homology"/>
<dbReference type="Gramene" id="Ma11_t24580.1">
    <property type="protein sequence ID" value="Ma11_p24580.1"/>
    <property type="gene ID" value="Ma11_g24580"/>
</dbReference>
<evidence type="ECO:0000256" key="2">
    <source>
        <dbReference type="SAM" id="MobiDB-lite"/>
    </source>
</evidence>
<evidence type="ECO:0000313" key="4">
    <source>
        <dbReference type="EnsemblPlants" id="Ma11_p24580.1"/>
    </source>
</evidence>
<feature type="compositionally biased region" description="Low complexity" evidence="2">
    <location>
        <begin position="54"/>
        <end position="65"/>
    </location>
</feature>
<dbReference type="InParanoid" id="A0A804LBJ7"/>
<feature type="region of interest" description="Disordered" evidence="2">
    <location>
        <begin position="90"/>
        <end position="118"/>
    </location>
</feature>
<dbReference type="EnsemblPlants" id="Ma11_t24580.1">
    <property type="protein sequence ID" value="Ma11_p24580.1"/>
    <property type="gene ID" value="Ma11_g24580"/>
</dbReference>
<comment type="similarity">
    <text evidence="1">Belongs to the senescence regulator S40 family.</text>
</comment>
<protein>
    <submittedName>
        <fullName evidence="3">(wild Malaysian banana) hypothetical protein</fullName>
    </submittedName>
</protein>
<accession>A0A804LBJ7</accession>
<dbReference type="EMBL" id="HG996475">
    <property type="protein sequence ID" value="CAG1865569.1"/>
    <property type="molecule type" value="Genomic_DNA"/>
</dbReference>
<evidence type="ECO:0000313" key="3">
    <source>
        <dbReference type="EMBL" id="CAG1865569.1"/>
    </source>
</evidence>
<feature type="compositionally biased region" description="Low complexity" evidence="2">
    <location>
        <begin position="103"/>
        <end position="117"/>
    </location>
</feature>